<dbReference type="EMBL" id="BMAT01005018">
    <property type="protein sequence ID" value="GFR85542.1"/>
    <property type="molecule type" value="Genomic_DNA"/>
</dbReference>
<protein>
    <submittedName>
        <fullName evidence="2">PiggyBac transposable element-derived protein 3</fullName>
    </submittedName>
</protein>
<dbReference type="Proteomes" id="UP000762676">
    <property type="component" value="Unassembled WGS sequence"/>
</dbReference>
<feature type="domain" description="PiggyBac transposable element-derived protein" evidence="1">
    <location>
        <begin position="1"/>
        <end position="98"/>
    </location>
</feature>
<keyword evidence="3" id="KW-1185">Reference proteome</keyword>
<dbReference type="GO" id="GO:0043565">
    <property type="term" value="F:sequence-specific DNA binding"/>
    <property type="evidence" value="ECO:0007669"/>
    <property type="project" value="TreeGrafter"/>
</dbReference>
<evidence type="ECO:0000259" key="1">
    <source>
        <dbReference type="Pfam" id="PF13843"/>
    </source>
</evidence>
<dbReference type="PANTHER" id="PTHR47055:SF3">
    <property type="entry name" value="PHORBOL-ESTER_DAG-TYPE DOMAIN-CONTAINING PROTEIN"/>
    <property type="match status" value="1"/>
</dbReference>
<dbReference type="InterPro" id="IPR029526">
    <property type="entry name" value="PGBD"/>
</dbReference>
<accession>A0AAV4GIL7</accession>
<sequence>MFWENAEDSHNQLVSLEMTVNRFEEILSILHLADNTKLDLNDKMAKVPPILSVLNERYLQFWPVSQNGNVDESMIPYHGRYSAILSIRENPIRYGHKM</sequence>
<evidence type="ECO:0000313" key="3">
    <source>
        <dbReference type="Proteomes" id="UP000762676"/>
    </source>
</evidence>
<gene>
    <name evidence="2" type="ORF">ElyMa_002444300</name>
</gene>
<dbReference type="PANTHER" id="PTHR47055">
    <property type="entry name" value="DDE_TNP_1_7 DOMAIN-CONTAINING PROTEIN"/>
    <property type="match status" value="1"/>
</dbReference>
<comment type="caution">
    <text evidence="2">The sequence shown here is derived from an EMBL/GenBank/DDBJ whole genome shotgun (WGS) entry which is preliminary data.</text>
</comment>
<reference evidence="2 3" key="1">
    <citation type="journal article" date="2021" name="Elife">
        <title>Chloroplast acquisition without the gene transfer in kleptoplastic sea slugs, Plakobranchus ocellatus.</title>
        <authorList>
            <person name="Maeda T."/>
            <person name="Takahashi S."/>
            <person name="Yoshida T."/>
            <person name="Shimamura S."/>
            <person name="Takaki Y."/>
            <person name="Nagai Y."/>
            <person name="Toyoda A."/>
            <person name="Suzuki Y."/>
            <person name="Arimoto A."/>
            <person name="Ishii H."/>
            <person name="Satoh N."/>
            <person name="Nishiyama T."/>
            <person name="Hasebe M."/>
            <person name="Maruyama T."/>
            <person name="Minagawa J."/>
            <person name="Obokata J."/>
            <person name="Shigenobu S."/>
        </authorList>
    </citation>
    <scope>NUCLEOTIDE SEQUENCE [LARGE SCALE GENOMIC DNA]</scope>
</reference>
<proteinExistence type="predicted"/>
<name>A0AAV4GIL7_9GAST</name>
<dbReference type="Pfam" id="PF13843">
    <property type="entry name" value="DDE_Tnp_1_7"/>
    <property type="match status" value="1"/>
</dbReference>
<evidence type="ECO:0000313" key="2">
    <source>
        <dbReference type="EMBL" id="GFR85542.1"/>
    </source>
</evidence>
<organism evidence="2 3">
    <name type="scientific">Elysia marginata</name>
    <dbReference type="NCBI Taxonomy" id="1093978"/>
    <lineage>
        <taxon>Eukaryota</taxon>
        <taxon>Metazoa</taxon>
        <taxon>Spiralia</taxon>
        <taxon>Lophotrochozoa</taxon>
        <taxon>Mollusca</taxon>
        <taxon>Gastropoda</taxon>
        <taxon>Heterobranchia</taxon>
        <taxon>Euthyneura</taxon>
        <taxon>Panpulmonata</taxon>
        <taxon>Sacoglossa</taxon>
        <taxon>Placobranchoidea</taxon>
        <taxon>Plakobranchidae</taxon>
        <taxon>Elysia</taxon>
    </lineage>
</organism>
<dbReference type="InterPro" id="IPR052638">
    <property type="entry name" value="PiggyBac_TE-derived"/>
</dbReference>
<dbReference type="AlphaFoldDB" id="A0AAV4GIL7"/>